<evidence type="ECO:0000313" key="1">
    <source>
        <dbReference type="EMBL" id="KAL2480083.1"/>
    </source>
</evidence>
<proteinExistence type="predicted"/>
<dbReference type="EMBL" id="JBFOLK010000010">
    <property type="protein sequence ID" value="KAL2480083.1"/>
    <property type="molecule type" value="Genomic_DNA"/>
</dbReference>
<protein>
    <submittedName>
        <fullName evidence="1">Uncharacterized protein</fullName>
    </submittedName>
</protein>
<comment type="caution">
    <text evidence="1">The sequence shown here is derived from an EMBL/GenBank/DDBJ whole genome shotgun (WGS) entry which is preliminary data.</text>
</comment>
<dbReference type="Proteomes" id="UP001604336">
    <property type="component" value="Unassembled WGS sequence"/>
</dbReference>
<organism evidence="1 2">
    <name type="scientific">Abeliophyllum distichum</name>
    <dbReference type="NCBI Taxonomy" id="126358"/>
    <lineage>
        <taxon>Eukaryota</taxon>
        <taxon>Viridiplantae</taxon>
        <taxon>Streptophyta</taxon>
        <taxon>Embryophyta</taxon>
        <taxon>Tracheophyta</taxon>
        <taxon>Spermatophyta</taxon>
        <taxon>Magnoliopsida</taxon>
        <taxon>eudicotyledons</taxon>
        <taxon>Gunneridae</taxon>
        <taxon>Pentapetalae</taxon>
        <taxon>asterids</taxon>
        <taxon>lamiids</taxon>
        <taxon>Lamiales</taxon>
        <taxon>Oleaceae</taxon>
        <taxon>Forsythieae</taxon>
        <taxon>Abeliophyllum</taxon>
    </lineage>
</organism>
<dbReference type="AlphaFoldDB" id="A0ABD1QX47"/>
<gene>
    <name evidence="1" type="ORF">Adt_33049</name>
</gene>
<reference evidence="2" key="1">
    <citation type="submission" date="2024-07" db="EMBL/GenBank/DDBJ databases">
        <title>Two chromosome-level genome assemblies of Korean endemic species Abeliophyllum distichum and Forsythia ovata (Oleaceae).</title>
        <authorList>
            <person name="Jang H."/>
        </authorList>
    </citation>
    <scope>NUCLEOTIDE SEQUENCE [LARGE SCALE GENOMIC DNA]</scope>
</reference>
<name>A0ABD1QX47_9LAMI</name>
<sequence length="161" mass="18473">MHEHFRIPNFPTSNSGWKNRYFFVKLVDRMFTFLVDWSVLLLDEFNSTPILIEHEIDSLINLRTIEPFGRSINDVLTNDALVSAGIGRLYDMSANRFSEDFLKELARKNARGQRKRCKNRSSTDLPCFDVVPSIDHQELIQVDSSPLTQIGTLPTAMPKVS</sequence>
<accession>A0ABD1QX47</accession>
<keyword evidence="2" id="KW-1185">Reference proteome</keyword>
<evidence type="ECO:0000313" key="2">
    <source>
        <dbReference type="Proteomes" id="UP001604336"/>
    </source>
</evidence>